<evidence type="ECO:0000313" key="2">
    <source>
        <dbReference type="Proteomes" id="UP000193411"/>
    </source>
</evidence>
<comment type="caution">
    <text evidence="1">The sequence shown here is derived from an EMBL/GenBank/DDBJ whole genome shotgun (WGS) entry which is preliminary data.</text>
</comment>
<keyword evidence="2" id="KW-1185">Reference proteome</keyword>
<protein>
    <submittedName>
        <fullName evidence="1">Uncharacterized protein</fullName>
    </submittedName>
</protein>
<dbReference type="EMBL" id="MCFL01000043">
    <property type="protein sequence ID" value="ORZ32696.1"/>
    <property type="molecule type" value="Genomic_DNA"/>
</dbReference>
<dbReference type="Proteomes" id="UP000193411">
    <property type="component" value="Unassembled WGS sequence"/>
</dbReference>
<sequence>MIRNLRLKPKFYLLMHADTFQNGLGPLKHIATETEESRVGETKRDVEHTNWHATNIDVIKNRIWRFVMFNLVSGCRGMDGARIVGKGLVALLEQSPRIRDMIDVSILDRLGKRIDCDFRLAVVGERSHNPIAHGPAIPQELPRNFVDALPEIHRAVAWHLYKGVCFGEKIVRVGGYFVYEQDDGLTNVGQVLGAIQPASELKQVNVGWCSRDQRG</sequence>
<accession>A0A1Y2HDP7</accession>
<reference evidence="1 2" key="1">
    <citation type="submission" date="2016-07" db="EMBL/GenBank/DDBJ databases">
        <title>Pervasive Adenine N6-methylation of Active Genes in Fungi.</title>
        <authorList>
            <consortium name="DOE Joint Genome Institute"/>
            <person name="Mondo S.J."/>
            <person name="Dannebaum R.O."/>
            <person name="Kuo R.C."/>
            <person name="Labutti K."/>
            <person name="Haridas S."/>
            <person name="Kuo A."/>
            <person name="Salamov A."/>
            <person name="Ahrendt S.R."/>
            <person name="Lipzen A."/>
            <person name="Sullivan W."/>
            <person name="Andreopoulos W.B."/>
            <person name="Clum A."/>
            <person name="Lindquist E."/>
            <person name="Daum C."/>
            <person name="Ramamoorthy G.K."/>
            <person name="Gryganskyi A."/>
            <person name="Culley D."/>
            <person name="Magnuson J.K."/>
            <person name="James T.Y."/>
            <person name="O'Malley M.A."/>
            <person name="Stajich J.E."/>
            <person name="Spatafora J.W."/>
            <person name="Visel A."/>
            <person name="Grigoriev I.V."/>
        </authorList>
    </citation>
    <scope>NUCLEOTIDE SEQUENCE [LARGE SCALE GENOMIC DNA]</scope>
    <source>
        <strain evidence="1 2">PL171</strain>
    </source>
</reference>
<dbReference type="AlphaFoldDB" id="A0A1Y2HDP7"/>
<gene>
    <name evidence="1" type="ORF">BCR44DRAFT_40440</name>
</gene>
<evidence type="ECO:0000313" key="1">
    <source>
        <dbReference type="EMBL" id="ORZ32696.1"/>
    </source>
</evidence>
<proteinExistence type="predicted"/>
<organism evidence="1 2">
    <name type="scientific">Catenaria anguillulae PL171</name>
    <dbReference type="NCBI Taxonomy" id="765915"/>
    <lineage>
        <taxon>Eukaryota</taxon>
        <taxon>Fungi</taxon>
        <taxon>Fungi incertae sedis</taxon>
        <taxon>Blastocladiomycota</taxon>
        <taxon>Blastocladiomycetes</taxon>
        <taxon>Blastocladiales</taxon>
        <taxon>Catenariaceae</taxon>
        <taxon>Catenaria</taxon>
    </lineage>
</organism>
<name>A0A1Y2HDP7_9FUNG</name>